<evidence type="ECO:0000256" key="2">
    <source>
        <dbReference type="ARBA" id="ARBA00023043"/>
    </source>
</evidence>
<keyword evidence="6" id="KW-1185">Reference proteome</keyword>
<dbReference type="PROSITE" id="PS50297">
    <property type="entry name" value="ANK_REP_REGION"/>
    <property type="match status" value="2"/>
</dbReference>
<reference evidence="5" key="1">
    <citation type="submission" date="2021-12" db="EMBL/GenBank/DDBJ databases">
        <title>Curvularia clavata genome.</title>
        <authorList>
            <person name="Cao Y."/>
        </authorList>
    </citation>
    <scope>NUCLEOTIDE SEQUENCE</scope>
    <source>
        <strain evidence="5">Yc1106</strain>
    </source>
</reference>
<proteinExistence type="predicted"/>
<dbReference type="PANTHER" id="PTHR24198">
    <property type="entry name" value="ANKYRIN REPEAT AND PROTEIN KINASE DOMAIN-CONTAINING PROTEIN"/>
    <property type="match status" value="1"/>
</dbReference>
<evidence type="ECO:0000256" key="3">
    <source>
        <dbReference type="PROSITE-ProRule" id="PRU00023"/>
    </source>
</evidence>
<gene>
    <name evidence="5" type="ORF">yc1106_01525</name>
</gene>
<dbReference type="VEuPathDB" id="FungiDB:yc1106_01525"/>
<keyword evidence="2 3" id="KW-0040">ANK repeat</keyword>
<name>A0A9Q8Z1K8_CURCL</name>
<dbReference type="PROSITE" id="PS50088">
    <property type="entry name" value="ANK_REPEAT"/>
    <property type="match status" value="2"/>
</dbReference>
<organism evidence="5 6">
    <name type="scientific">Curvularia clavata</name>
    <dbReference type="NCBI Taxonomy" id="95742"/>
    <lineage>
        <taxon>Eukaryota</taxon>
        <taxon>Fungi</taxon>
        <taxon>Dikarya</taxon>
        <taxon>Ascomycota</taxon>
        <taxon>Pezizomycotina</taxon>
        <taxon>Dothideomycetes</taxon>
        <taxon>Pleosporomycetidae</taxon>
        <taxon>Pleosporales</taxon>
        <taxon>Pleosporineae</taxon>
        <taxon>Pleosporaceae</taxon>
        <taxon>Curvularia</taxon>
    </lineage>
</organism>
<dbReference type="InterPro" id="IPR002110">
    <property type="entry name" value="Ankyrin_rpt"/>
</dbReference>
<accession>A0A9Q8Z1K8</accession>
<dbReference type="Pfam" id="PF14420">
    <property type="entry name" value="Clr5"/>
    <property type="match status" value="1"/>
</dbReference>
<dbReference type="SUPFAM" id="SSF48403">
    <property type="entry name" value="Ankyrin repeat"/>
    <property type="match status" value="1"/>
</dbReference>
<evidence type="ECO:0000313" key="6">
    <source>
        <dbReference type="Proteomes" id="UP001056012"/>
    </source>
</evidence>
<feature type="domain" description="Clr5" evidence="4">
    <location>
        <begin position="1"/>
        <end position="54"/>
    </location>
</feature>
<dbReference type="EMBL" id="CP089274">
    <property type="protein sequence ID" value="USP74251.1"/>
    <property type="molecule type" value="Genomic_DNA"/>
</dbReference>
<evidence type="ECO:0000313" key="5">
    <source>
        <dbReference type="EMBL" id="USP74251.1"/>
    </source>
</evidence>
<protein>
    <submittedName>
        <fullName evidence="5">D-amino-acid oxidase</fullName>
    </submittedName>
</protein>
<keyword evidence="1" id="KW-0677">Repeat</keyword>
<evidence type="ECO:0000256" key="1">
    <source>
        <dbReference type="ARBA" id="ARBA00022737"/>
    </source>
</evidence>
<feature type="repeat" description="ANK" evidence="3">
    <location>
        <begin position="289"/>
        <end position="321"/>
    </location>
</feature>
<dbReference type="PANTHER" id="PTHR24198:SF165">
    <property type="entry name" value="ANKYRIN REPEAT-CONTAINING PROTEIN-RELATED"/>
    <property type="match status" value="1"/>
</dbReference>
<dbReference type="Pfam" id="PF12796">
    <property type="entry name" value="Ank_2"/>
    <property type="match status" value="1"/>
</dbReference>
<dbReference type="Proteomes" id="UP001056012">
    <property type="component" value="Chromosome 1"/>
</dbReference>
<feature type="repeat" description="ANK" evidence="3">
    <location>
        <begin position="356"/>
        <end position="388"/>
    </location>
</feature>
<sequence>MASKLTEHKRLLWHLYIEKDLTAKQISKYMEEEHQVKHSEGMYQRAFKKWDFKKYCDSNDWVWVDKKQRGRGALGKETRFTFNDRIIDDSKIRKEISRNVSTVQQMTTVTTPKTPSGWAAITPAASTPGYDPSDSHTLHSESPIEQEANVGTLSAADSSNPVHTKLSHVRILAQTMRECGIFIDMCARAHMNITRLVMTIRYFDVAWGIVLAQPQPPFVDSSEYPSALRILQMTFFNDHLQLDQFLRTTERTTDDVLRTALFLTCKGNQHQAANVLLSHGAEPNSKDSNGDPCLIVASRNNLDKIVKLLLDFGADVEAKDLAGKTSWSHVCGLQSHDLVALVLQERNAEKNVNWKAGHNSLHMASALGHVDQVRVMLSRGMDPSFANLYQYQPLASRLFADV</sequence>
<dbReference type="InterPro" id="IPR025676">
    <property type="entry name" value="Clr5_dom"/>
</dbReference>
<evidence type="ECO:0000259" key="4">
    <source>
        <dbReference type="Pfam" id="PF14420"/>
    </source>
</evidence>
<dbReference type="AlphaFoldDB" id="A0A9Q8Z1K8"/>
<dbReference type="InterPro" id="IPR036770">
    <property type="entry name" value="Ankyrin_rpt-contain_sf"/>
</dbReference>
<dbReference type="SMART" id="SM00248">
    <property type="entry name" value="ANK"/>
    <property type="match status" value="3"/>
</dbReference>
<dbReference type="OrthoDB" id="47330at2759"/>
<dbReference type="Gene3D" id="1.25.40.20">
    <property type="entry name" value="Ankyrin repeat-containing domain"/>
    <property type="match status" value="1"/>
</dbReference>